<evidence type="ECO:0008006" key="4">
    <source>
        <dbReference type="Google" id="ProtNLM"/>
    </source>
</evidence>
<keyword evidence="1" id="KW-0812">Transmembrane</keyword>
<organism evidence="2 3">
    <name type="scientific">Methanosuratincola subterraneus</name>
    <dbReference type="NCBI Taxonomy" id="2593994"/>
    <lineage>
        <taxon>Archaea</taxon>
        <taxon>Thermoproteota</taxon>
        <taxon>Methanosuratincolia</taxon>
        <taxon>Candidatus Methanomethylicales</taxon>
        <taxon>Candidatus Methanomethylicaceae</taxon>
        <taxon>Candidatus Methanosuratincola (ex Vanwonterghem et al. 2016)</taxon>
    </lineage>
</organism>
<reference evidence="2 3" key="1">
    <citation type="submission" date="2018-12" db="EMBL/GenBank/DDBJ databases">
        <title>The complete genome of the methanogenic archaea of the candidate phylum Verstraetearchaeota, obtained from the metagenome of underground thermal water.</title>
        <authorList>
            <person name="Kadnikov V.V."/>
            <person name="Mardanov A.V."/>
            <person name="Beletsky A.V."/>
            <person name="Karnachuk O.V."/>
            <person name="Ravin N.V."/>
        </authorList>
    </citation>
    <scope>NUCLEOTIDE SEQUENCE [LARGE SCALE GENOMIC DNA]</scope>
    <source>
        <strain evidence="2">Ch88</strain>
    </source>
</reference>
<feature type="transmembrane region" description="Helical" evidence="1">
    <location>
        <begin position="111"/>
        <end position="137"/>
    </location>
</feature>
<evidence type="ECO:0000313" key="3">
    <source>
        <dbReference type="Proteomes" id="UP000288215"/>
    </source>
</evidence>
<name>A0A3S3RN64_METS7</name>
<dbReference type="EMBL" id="RXGA01000002">
    <property type="protein sequence ID" value="RWX73658.1"/>
    <property type="molecule type" value="Genomic_DNA"/>
</dbReference>
<evidence type="ECO:0000313" key="2">
    <source>
        <dbReference type="EMBL" id="RWX73658.1"/>
    </source>
</evidence>
<keyword evidence="1" id="KW-1133">Transmembrane helix</keyword>
<gene>
    <name evidence="2" type="ORF">Metus_0437</name>
</gene>
<feature type="transmembrane region" description="Helical" evidence="1">
    <location>
        <begin position="57"/>
        <end position="80"/>
    </location>
</feature>
<dbReference type="AlphaFoldDB" id="A0A3S3RN64"/>
<evidence type="ECO:0000256" key="1">
    <source>
        <dbReference type="SAM" id="Phobius"/>
    </source>
</evidence>
<sequence length="202" mass="21798">MLRRIRRFRKRARKYFSVAGAAELSRRYFVMNSFDGALAILGVVMGAYITGKADAHLIINSGLGLALATGISGFVGAFLSEKAERSRKIKEIEESIMMEIKDSIIYRASKFVTFALAVVDGISPALTIFLTLIPFMIHEISPSALSLQYAMVASIAINLSTLALLGIYLGKIASANRLKYSLLTVAMGLAIVAILFLTGAGV</sequence>
<feature type="transmembrane region" description="Helical" evidence="1">
    <location>
        <begin position="149"/>
        <end position="168"/>
    </location>
</feature>
<proteinExistence type="predicted"/>
<comment type="caution">
    <text evidence="2">The sequence shown here is derived from an EMBL/GenBank/DDBJ whole genome shotgun (WGS) entry which is preliminary data.</text>
</comment>
<keyword evidence="1" id="KW-0472">Membrane</keyword>
<dbReference type="Proteomes" id="UP000288215">
    <property type="component" value="Unassembled WGS sequence"/>
</dbReference>
<protein>
    <recommendedName>
        <fullName evidence="4">TIGR00267 family protein</fullName>
    </recommendedName>
</protein>
<feature type="transmembrane region" description="Helical" evidence="1">
    <location>
        <begin position="34"/>
        <end position="51"/>
    </location>
</feature>
<feature type="transmembrane region" description="Helical" evidence="1">
    <location>
        <begin position="180"/>
        <end position="200"/>
    </location>
</feature>
<accession>A0A3S3RN64</accession>